<protein>
    <recommendedName>
        <fullName evidence="2">DUF6594 domain-containing protein</fullName>
    </recommendedName>
</protein>
<dbReference type="InterPro" id="IPR046529">
    <property type="entry name" value="DUF6594"/>
</dbReference>
<accession>A0A6A5YJB8</accession>
<keyword evidence="1" id="KW-0472">Membrane</keyword>
<proteinExistence type="predicted"/>
<keyword evidence="1" id="KW-0812">Transmembrane</keyword>
<sequence length="71" mass="7658">INTTLGMIMLIAPLWILAFVDHIVNRLAVITTFLVFFLCLVTFTTAAKPFESLGATAAYAAVLVVFPQVSA</sequence>
<feature type="domain" description="DUF6594" evidence="2">
    <location>
        <begin position="3"/>
        <end position="64"/>
    </location>
</feature>
<dbReference type="AlphaFoldDB" id="A0A6A5YJB8"/>
<feature type="transmembrane region" description="Helical" evidence="1">
    <location>
        <begin position="29"/>
        <end position="47"/>
    </location>
</feature>
<feature type="transmembrane region" description="Helical" evidence="1">
    <location>
        <begin position="6"/>
        <end position="24"/>
    </location>
</feature>
<dbReference type="EMBL" id="ML977355">
    <property type="protein sequence ID" value="KAF2107349.1"/>
    <property type="molecule type" value="Genomic_DNA"/>
</dbReference>
<evidence type="ECO:0000259" key="2">
    <source>
        <dbReference type="Pfam" id="PF20237"/>
    </source>
</evidence>
<reference evidence="3" key="1">
    <citation type="journal article" date="2020" name="Stud. Mycol.">
        <title>101 Dothideomycetes genomes: a test case for predicting lifestyles and emergence of pathogens.</title>
        <authorList>
            <person name="Haridas S."/>
            <person name="Albert R."/>
            <person name="Binder M."/>
            <person name="Bloem J."/>
            <person name="Labutti K."/>
            <person name="Salamov A."/>
            <person name="Andreopoulos B."/>
            <person name="Baker S."/>
            <person name="Barry K."/>
            <person name="Bills G."/>
            <person name="Bluhm B."/>
            <person name="Cannon C."/>
            <person name="Castanera R."/>
            <person name="Culley D."/>
            <person name="Daum C."/>
            <person name="Ezra D."/>
            <person name="Gonzalez J."/>
            <person name="Henrissat B."/>
            <person name="Kuo A."/>
            <person name="Liang C."/>
            <person name="Lipzen A."/>
            <person name="Lutzoni F."/>
            <person name="Magnuson J."/>
            <person name="Mondo S."/>
            <person name="Nolan M."/>
            <person name="Ohm R."/>
            <person name="Pangilinan J."/>
            <person name="Park H.-J."/>
            <person name="Ramirez L."/>
            <person name="Alfaro M."/>
            <person name="Sun H."/>
            <person name="Tritt A."/>
            <person name="Yoshinaga Y."/>
            <person name="Zwiers L.-H."/>
            <person name="Turgeon B."/>
            <person name="Goodwin S."/>
            <person name="Spatafora J."/>
            <person name="Crous P."/>
            <person name="Grigoriev I."/>
        </authorList>
    </citation>
    <scope>NUCLEOTIDE SEQUENCE</scope>
    <source>
        <strain evidence="3">CBS 627.86</strain>
    </source>
</reference>
<evidence type="ECO:0000313" key="3">
    <source>
        <dbReference type="EMBL" id="KAF2107349.1"/>
    </source>
</evidence>
<evidence type="ECO:0000256" key="1">
    <source>
        <dbReference type="SAM" id="Phobius"/>
    </source>
</evidence>
<feature type="non-terminal residue" evidence="3">
    <location>
        <position position="1"/>
    </location>
</feature>
<dbReference type="Pfam" id="PF20237">
    <property type="entry name" value="DUF6594"/>
    <property type="match status" value="1"/>
</dbReference>
<keyword evidence="1" id="KW-1133">Transmembrane helix</keyword>
<keyword evidence="4" id="KW-1185">Reference proteome</keyword>
<organism evidence="3 4">
    <name type="scientific">Lophiotrema nucula</name>
    <dbReference type="NCBI Taxonomy" id="690887"/>
    <lineage>
        <taxon>Eukaryota</taxon>
        <taxon>Fungi</taxon>
        <taxon>Dikarya</taxon>
        <taxon>Ascomycota</taxon>
        <taxon>Pezizomycotina</taxon>
        <taxon>Dothideomycetes</taxon>
        <taxon>Pleosporomycetidae</taxon>
        <taxon>Pleosporales</taxon>
        <taxon>Lophiotremataceae</taxon>
        <taxon>Lophiotrema</taxon>
    </lineage>
</organism>
<evidence type="ECO:0000313" key="4">
    <source>
        <dbReference type="Proteomes" id="UP000799770"/>
    </source>
</evidence>
<gene>
    <name evidence="3" type="ORF">BDV96DRAFT_506545</name>
</gene>
<name>A0A6A5YJB8_9PLEO</name>
<dbReference type="Proteomes" id="UP000799770">
    <property type="component" value="Unassembled WGS sequence"/>
</dbReference>